<dbReference type="InterPro" id="IPR000719">
    <property type="entry name" value="Prot_kinase_dom"/>
</dbReference>
<dbReference type="InterPro" id="IPR011009">
    <property type="entry name" value="Kinase-like_dom_sf"/>
</dbReference>
<reference evidence="6" key="1">
    <citation type="submission" date="2022-11" db="EMBL/GenBank/DDBJ databases">
        <title>Centuries of genome instability and evolution in soft-shell clam transmissible cancer (bioRxiv).</title>
        <authorList>
            <person name="Hart S.F.M."/>
            <person name="Yonemitsu M.A."/>
            <person name="Giersch R.M."/>
            <person name="Beal B.F."/>
            <person name="Arriagada G."/>
            <person name="Davis B.W."/>
            <person name="Ostrander E.A."/>
            <person name="Goff S.P."/>
            <person name="Metzger M.J."/>
        </authorList>
    </citation>
    <scope>NUCLEOTIDE SEQUENCE</scope>
    <source>
        <strain evidence="6">MELC-2E11</strain>
        <tissue evidence="6">Siphon/mantle</tissue>
    </source>
</reference>
<sequence>MASPPKKKRKADLTALSQSDDDEVTDALSQELGHAEQNDRHKGQDREDDPGQTNPSGDSEDKIYRRKAQDREDDPAGKDLPGLNVRVALKKITMGDVSDSSKEYINYSFKNEEIAARIRHFAVAPVFAKYEDPNGRKALLHLDIKSSNIGLDGNLNARLIDFGLAREIEGDEGIKCPEDTFDVKYIGTPGYFPTNPVRRLTKHLDYFSLGVVMRETITGANPGDPCTKHKFWLRNKQTLCECLWEQIKDLVRHDGYRNTASGVMPNESDSAMCEMCLVNKASKDNEDMVEHELSCKTNIKLCMQCVKSNYLNPVKCHSCNKCKPKIGGHNTACISIAGDGAGQKIYEKDATDFLEILCGKAHHTVCVRKLKNSQIKPSAAKSSMAQLGAALDEVNESSGIDTLILYFSGHGDKDKGAILRKHKCLLTEKLKNEDCKLCIKYWQKCEKKDYLKIDKIFANVRKHMKKMGNQQPTGCIVPYATNEEIFSFSSKSTVSMQLKIVRENLNENLVHVDLNFFATLDSIRTDVFRKWLSSDWENAYAGYADVLSVKNGTLPSDLTNTNDLLHVWNSKQLLDVTLRSYTGLRTGRVGLFPRTSKFGGVTCVTGKKLKDIVDNAQKIKSDLHNNLEKIKQSIHQAQNSGIYIGLVRDLVSLFDVELGKFEKSLRVLSSFRIIEIPSNFDIVLYIPKANIDFVCLELVRKDTMVKQDYVFYGDMSKICRAYAMHREF</sequence>
<feature type="region of interest" description="Disordered" evidence="4">
    <location>
        <begin position="1"/>
        <end position="81"/>
    </location>
</feature>
<dbReference type="PANTHER" id="PTHR27007">
    <property type="match status" value="1"/>
</dbReference>
<dbReference type="Proteomes" id="UP001164746">
    <property type="component" value="Chromosome 10"/>
</dbReference>
<keyword evidence="3" id="KW-0175">Coiled coil</keyword>
<dbReference type="Pfam" id="PF00069">
    <property type="entry name" value="Pkinase"/>
    <property type="match status" value="1"/>
</dbReference>
<feature type="coiled-coil region" evidence="3">
    <location>
        <begin position="613"/>
        <end position="640"/>
    </location>
</feature>
<organism evidence="6 7">
    <name type="scientific">Mya arenaria</name>
    <name type="common">Soft-shell clam</name>
    <dbReference type="NCBI Taxonomy" id="6604"/>
    <lineage>
        <taxon>Eukaryota</taxon>
        <taxon>Metazoa</taxon>
        <taxon>Spiralia</taxon>
        <taxon>Lophotrochozoa</taxon>
        <taxon>Mollusca</taxon>
        <taxon>Bivalvia</taxon>
        <taxon>Autobranchia</taxon>
        <taxon>Heteroconchia</taxon>
        <taxon>Euheterodonta</taxon>
        <taxon>Imparidentia</taxon>
        <taxon>Neoheterodontei</taxon>
        <taxon>Myida</taxon>
        <taxon>Myoidea</taxon>
        <taxon>Myidae</taxon>
        <taxon>Mya</taxon>
    </lineage>
</organism>
<dbReference type="PROSITE" id="PS50011">
    <property type="entry name" value="PROTEIN_KINASE_DOM"/>
    <property type="match status" value="1"/>
</dbReference>
<evidence type="ECO:0000313" key="7">
    <source>
        <dbReference type="Proteomes" id="UP001164746"/>
    </source>
</evidence>
<accession>A0ABY7F5K7</accession>
<evidence type="ECO:0000256" key="1">
    <source>
        <dbReference type="ARBA" id="ARBA00022741"/>
    </source>
</evidence>
<keyword evidence="2" id="KW-0067">ATP-binding</keyword>
<evidence type="ECO:0000313" key="6">
    <source>
        <dbReference type="EMBL" id="WAR16084.1"/>
    </source>
</evidence>
<feature type="compositionally biased region" description="Basic residues" evidence="4">
    <location>
        <begin position="1"/>
        <end position="10"/>
    </location>
</feature>
<keyword evidence="1" id="KW-0547">Nucleotide-binding</keyword>
<proteinExistence type="predicted"/>
<name>A0ABY7F5K7_MYAAR</name>
<dbReference type="Gene3D" id="1.10.510.10">
    <property type="entry name" value="Transferase(Phosphotransferase) domain 1"/>
    <property type="match status" value="1"/>
</dbReference>
<gene>
    <name evidence="6" type="ORF">MAR_030678</name>
</gene>
<evidence type="ECO:0000256" key="2">
    <source>
        <dbReference type="ARBA" id="ARBA00022840"/>
    </source>
</evidence>
<feature type="compositionally biased region" description="Basic and acidic residues" evidence="4">
    <location>
        <begin position="59"/>
        <end position="77"/>
    </location>
</feature>
<evidence type="ECO:0000256" key="4">
    <source>
        <dbReference type="SAM" id="MobiDB-lite"/>
    </source>
</evidence>
<dbReference type="SUPFAM" id="SSF56112">
    <property type="entry name" value="Protein kinase-like (PK-like)"/>
    <property type="match status" value="1"/>
</dbReference>
<protein>
    <submittedName>
        <fullName evidence="6">LRK81-like protein</fullName>
    </submittedName>
</protein>
<dbReference type="EMBL" id="CP111021">
    <property type="protein sequence ID" value="WAR16084.1"/>
    <property type="molecule type" value="Genomic_DNA"/>
</dbReference>
<feature type="compositionally biased region" description="Basic and acidic residues" evidence="4">
    <location>
        <begin position="33"/>
        <end position="45"/>
    </location>
</feature>
<keyword evidence="7" id="KW-1185">Reference proteome</keyword>
<feature type="domain" description="Protein kinase" evidence="5">
    <location>
        <begin position="1"/>
        <end position="311"/>
    </location>
</feature>
<evidence type="ECO:0000259" key="5">
    <source>
        <dbReference type="PROSITE" id="PS50011"/>
    </source>
</evidence>
<dbReference type="InterPro" id="IPR050528">
    <property type="entry name" value="L-type_Lectin-RKs"/>
</dbReference>
<evidence type="ECO:0000256" key="3">
    <source>
        <dbReference type="SAM" id="Coils"/>
    </source>
</evidence>